<dbReference type="PANTHER" id="PTHR12925:SF0">
    <property type="entry name" value="PROTEIN HIKESHI"/>
    <property type="match status" value="1"/>
</dbReference>
<dbReference type="GO" id="GO:0006606">
    <property type="term" value="P:protein import into nucleus"/>
    <property type="evidence" value="ECO:0007669"/>
    <property type="project" value="TreeGrafter"/>
</dbReference>
<evidence type="ECO:0000313" key="4">
    <source>
        <dbReference type="EMBL" id="KAJ4486769.1"/>
    </source>
</evidence>
<proteinExistence type="inferred from homology"/>
<evidence type="ECO:0008006" key="6">
    <source>
        <dbReference type="Google" id="ProtNLM"/>
    </source>
</evidence>
<dbReference type="InterPro" id="IPR048364">
    <property type="entry name" value="Hikeshi-like_C"/>
</dbReference>
<comment type="caution">
    <text evidence="4">The sequence shown here is derived from an EMBL/GenBank/DDBJ whole genome shotgun (WGS) entry which is preliminary data.</text>
</comment>
<feature type="domain" description="Hikeshi-like N-terminal" evidence="2">
    <location>
        <begin position="5"/>
        <end position="130"/>
    </location>
</feature>
<dbReference type="GO" id="GO:0005634">
    <property type="term" value="C:nucleus"/>
    <property type="evidence" value="ECO:0007669"/>
    <property type="project" value="TreeGrafter"/>
</dbReference>
<dbReference type="PANTHER" id="PTHR12925">
    <property type="entry name" value="HIKESHI FAMILY MEMBER"/>
    <property type="match status" value="1"/>
</dbReference>
<name>A0A9W9ANH1_9AGAR</name>
<protein>
    <recommendedName>
        <fullName evidence="6">DUF775-domain-containing protein</fullName>
    </recommendedName>
</protein>
<feature type="domain" description="Hikeshi-like C-terminal" evidence="3">
    <location>
        <begin position="153"/>
        <end position="209"/>
    </location>
</feature>
<reference evidence="4" key="2">
    <citation type="journal article" date="2023" name="Proc. Natl. Acad. Sci. U.S.A.">
        <title>A global phylogenomic analysis of the shiitake genus Lentinula.</title>
        <authorList>
            <person name="Sierra-Patev S."/>
            <person name="Min B."/>
            <person name="Naranjo-Ortiz M."/>
            <person name="Looney B."/>
            <person name="Konkel Z."/>
            <person name="Slot J.C."/>
            <person name="Sakamoto Y."/>
            <person name="Steenwyk J.L."/>
            <person name="Rokas A."/>
            <person name="Carro J."/>
            <person name="Camarero S."/>
            <person name="Ferreira P."/>
            <person name="Molpeceres G."/>
            <person name="Ruiz-Duenas F.J."/>
            <person name="Serrano A."/>
            <person name="Henrissat B."/>
            <person name="Drula E."/>
            <person name="Hughes K.W."/>
            <person name="Mata J.L."/>
            <person name="Ishikawa N.K."/>
            <person name="Vargas-Isla R."/>
            <person name="Ushijima S."/>
            <person name="Smith C.A."/>
            <person name="Donoghue J."/>
            <person name="Ahrendt S."/>
            <person name="Andreopoulos W."/>
            <person name="He G."/>
            <person name="LaButti K."/>
            <person name="Lipzen A."/>
            <person name="Ng V."/>
            <person name="Riley R."/>
            <person name="Sandor L."/>
            <person name="Barry K."/>
            <person name="Martinez A.T."/>
            <person name="Xiao Y."/>
            <person name="Gibbons J.G."/>
            <person name="Terashima K."/>
            <person name="Grigoriev I.V."/>
            <person name="Hibbett D."/>
        </authorList>
    </citation>
    <scope>NUCLEOTIDE SEQUENCE</scope>
    <source>
        <strain evidence="4">Sp2 HRB7682 ss15</strain>
    </source>
</reference>
<comment type="similarity">
    <text evidence="1">Belongs to the OPI10 family.</text>
</comment>
<dbReference type="InterPro" id="IPR008493">
    <property type="entry name" value="Hikeshi-like_N"/>
</dbReference>
<dbReference type="GO" id="GO:0005829">
    <property type="term" value="C:cytosol"/>
    <property type="evidence" value="ECO:0007669"/>
    <property type="project" value="TreeGrafter"/>
</dbReference>
<evidence type="ECO:0000256" key="1">
    <source>
        <dbReference type="ARBA" id="ARBA00006623"/>
    </source>
</evidence>
<evidence type="ECO:0000259" key="3">
    <source>
        <dbReference type="Pfam" id="PF21057"/>
    </source>
</evidence>
<organism evidence="4 5">
    <name type="scientific">Lentinula lateritia</name>
    <dbReference type="NCBI Taxonomy" id="40482"/>
    <lineage>
        <taxon>Eukaryota</taxon>
        <taxon>Fungi</taxon>
        <taxon>Dikarya</taxon>
        <taxon>Basidiomycota</taxon>
        <taxon>Agaricomycotina</taxon>
        <taxon>Agaricomycetes</taxon>
        <taxon>Agaricomycetidae</taxon>
        <taxon>Agaricales</taxon>
        <taxon>Marasmiineae</taxon>
        <taxon>Omphalotaceae</taxon>
        <taxon>Lentinula</taxon>
    </lineage>
</organism>
<sequence>MFGCIVAGRLLQTNIQQIDETHAIFELPNASSINHVCVFLLGTIPFLEGYGATVHLHWPGKGFQLLGMLSNEKPSAIFRLRSSFTSSTTTRAFGSTPNSTQMDPNTETNAVLGISIEPLTQILPQLQSQSTPSQVQAPNHTNSAAIARLPPDPTLLAERIVRHLFNYISGFASSSSLGPDIAVPMGMIAKWYEVFLSKVKNSGTAFLERESE</sequence>
<dbReference type="AlphaFoldDB" id="A0A9W9ANH1"/>
<evidence type="ECO:0000313" key="5">
    <source>
        <dbReference type="Proteomes" id="UP001150238"/>
    </source>
</evidence>
<evidence type="ECO:0000259" key="2">
    <source>
        <dbReference type="Pfam" id="PF05603"/>
    </source>
</evidence>
<reference evidence="4" key="1">
    <citation type="submission" date="2022-08" db="EMBL/GenBank/DDBJ databases">
        <authorList>
            <consortium name="DOE Joint Genome Institute"/>
            <person name="Min B."/>
            <person name="Riley R."/>
            <person name="Sierra-Patev S."/>
            <person name="Naranjo-Ortiz M."/>
            <person name="Looney B."/>
            <person name="Konkel Z."/>
            <person name="Slot J.C."/>
            <person name="Sakamoto Y."/>
            <person name="Steenwyk J.L."/>
            <person name="Rokas A."/>
            <person name="Carro J."/>
            <person name="Camarero S."/>
            <person name="Ferreira P."/>
            <person name="Molpeceres G."/>
            <person name="Ruiz-Duenas F.J."/>
            <person name="Serrano A."/>
            <person name="Henrissat B."/>
            <person name="Drula E."/>
            <person name="Hughes K.W."/>
            <person name="Mata J.L."/>
            <person name="Ishikawa N.K."/>
            <person name="Vargas-Isla R."/>
            <person name="Ushijima S."/>
            <person name="Smith C.A."/>
            <person name="Ahrendt S."/>
            <person name="Andreopoulos W."/>
            <person name="He G."/>
            <person name="Labutti K."/>
            <person name="Lipzen A."/>
            <person name="Ng V."/>
            <person name="Sandor L."/>
            <person name="Barry K."/>
            <person name="Martinez A.T."/>
            <person name="Xiao Y."/>
            <person name="Gibbons J.G."/>
            <person name="Terashima K."/>
            <person name="Hibbett D.S."/>
            <person name="Grigoriev I.V."/>
        </authorList>
    </citation>
    <scope>NUCLEOTIDE SEQUENCE</scope>
    <source>
        <strain evidence="4">Sp2 HRB7682 ss15</strain>
    </source>
</reference>
<dbReference type="EMBL" id="JANVFS010000010">
    <property type="protein sequence ID" value="KAJ4486769.1"/>
    <property type="molecule type" value="Genomic_DNA"/>
</dbReference>
<accession>A0A9W9ANH1</accession>
<dbReference type="Pfam" id="PF05603">
    <property type="entry name" value="Hikeshi-like_N"/>
    <property type="match status" value="1"/>
</dbReference>
<dbReference type="Pfam" id="PF21057">
    <property type="entry name" value="Hikeshi-like_C"/>
    <property type="match status" value="1"/>
</dbReference>
<dbReference type="Proteomes" id="UP001150238">
    <property type="component" value="Unassembled WGS sequence"/>
</dbReference>
<dbReference type="GO" id="GO:0061608">
    <property type="term" value="F:nuclear import signal receptor activity"/>
    <property type="evidence" value="ECO:0007669"/>
    <property type="project" value="TreeGrafter"/>
</dbReference>
<dbReference type="InterPro" id="IPR031318">
    <property type="entry name" value="OPI10"/>
</dbReference>
<gene>
    <name evidence="4" type="ORF">C8J55DRAFT_487717</name>
</gene>